<dbReference type="InterPro" id="IPR011992">
    <property type="entry name" value="EF-hand-dom_pair"/>
</dbReference>
<feature type="region of interest" description="Disordered" evidence="4">
    <location>
        <begin position="218"/>
        <end position="237"/>
    </location>
</feature>
<evidence type="ECO:0000256" key="1">
    <source>
        <dbReference type="ARBA" id="ARBA00022723"/>
    </source>
</evidence>
<keyword evidence="5" id="KW-1133">Transmembrane helix</keyword>
<organism evidence="7 8">
    <name type="scientific">Varroa destructor</name>
    <name type="common">Honeybee mite</name>
    <dbReference type="NCBI Taxonomy" id="109461"/>
    <lineage>
        <taxon>Eukaryota</taxon>
        <taxon>Metazoa</taxon>
        <taxon>Ecdysozoa</taxon>
        <taxon>Arthropoda</taxon>
        <taxon>Chelicerata</taxon>
        <taxon>Arachnida</taxon>
        <taxon>Acari</taxon>
        <taxon>Parasitiformes</taxon>
        <taxon>Mesostigmata</taxon>
        <taxon>Gamasina</taxon>
        <taxon>Dermanyssoidea</taxon>
        <taxon>Varroidae</taxon>
        <taxon>Varroa</taxon>
    </lineage>
</organism>
<proteinExistence type="predicted"/>
<dbReference type="OMA" id="MNEYSAL"/>
<dbReference type="InterPro" id="IPR002048">
    <property type="entry name" value="EF_hand_dom"/>
</dbReference>
<evidence type="ECO:0000313" key="8">
    <source>
        <dbReference type="Proteomes" id="UP000594260"/>
    </source>
</evidence>
<name>A0A7M7JUU0_VARDE</name>
<keyword evidence="5" id="KW-0472">Membrane</keyword>
<keyword evidence="1" id="KW-0479">Metal-binding</keyword>
<dbReference type="EnsemblMetazoa" id="XM_022801499">
    <property type="protein sequence ID" value="XP_022657234"/>
    <property type="gene ID" value="LOC111248700"/>
</dbReference>
<dbReference type="Proteomes" id="UP000594260">
    <property type="component" value="Unplaced"/>
</dbReference>
<accession>A0A7M7JUU0</accession>
<dbReference type="SUPFAM" id="SSF47473">
    <property type="entry name" value="EF-hand"/>
    <property type="match status" value="2"/>
</dbReference>
<dbReference type="GO" id="GO:0017156">
    <property type="term" value="P:calcium-ion regulated exocytosis"/>
    <property type="evidence" value="ECO:0007669"/>
    <property type="project" value="TreeGrafter"/>
</dbReference>
<keyword evidence="3" id="KW-0106">Calcium</keyword>
<dbReference type="GeneID" id="111248700"/>
<dbReference type="Pfam" id="PF13202">
    <property type="entry name" value="EF-hand_5"/>
    <property type="match status" value="3"/>
</dbReference>
<feature type="compositionally biased region" description="Basic and acidic residues" evidence="4">
    <location>
        <begin position="227"/>
        <end position="237"/>
    </location>
</feature>
<dbReference type="InParanoid" id="A0A7M7JUU0"/>
<feature type="domain" description="EF-hand" evidence="6">
    <location>
        <begin position="67"/>
        <end position="102"/>
    </location>
</feature>
<evidence type="ECO:0000256" key="3">
    <source>
        <dbReference type="ARBA" id="ARBA00022837"/>
    </source>
</evidence>
<dbReference type="FunCoup" id="A0A7M7JUU0">
    <property type="interactions" value="624"/>
</dbReference>
<evidence type="ECO:0000256" key="4">
    <source>
        <dbReference type="SAM" id="MobiDB-lite"/>
    </source>
</evidence>
<feature type="transmembrane region" description="Helical" evidence="5">
    <location>
        <begin position="6"/>
        <end position="24"/>
    </location>
</feature>
<dbReference type="PANTHER" id="PTHR10827">
    <property type="entry name" value="RETICULOCALBIN"/>
    <property type="match status" value="1"/>
</dbReference>
<dbReference type="OrthoDB" id="9978834at2759"/>
<dbReference type="GO" id="GO:0005783">
    <property type="term" value="C:endoplasmic reticulum"/>
    <property type="evidence" value="ECO:0007669"/>
    <property type="project" value="TreeGrafter"/>
</dbReference>
<dbReference type="SMART" id="SM00054">
    <property type="entry name" value="EFh"/>
    <property type="match status" value="3"/>
</dbReference>
<evidence type="ECO:0000256" key="2">
    <source>
        <dbReference type="ARBA" id="ARBA00022737"/>
    </source>
</evidence>
<reference evidence="7" key="1">
    <citation type="submission" date="2021-01" db="UniProtKB">
        <authorList>
            <consortium name="EnsemblMetazoa"/>
        </authorList>
    </citation>
    <scope>IDENTIFICATION</scope>
</reference>
<sequence length="322" mass="35872">MNKEHLGYLLVIGLCSVIVTGRILPGSRSTHVNGVPLERDGDLNAEFHKELIVGSNITDGNTTLGLTPEHVLAQVFNNADVDKNGLLDLPELQTWINAKVKDHFIQAAKDNFFTFVSMDNNHNGRVSWEEFAFGTLIKSGYSKEDSNKYIRDLKGLPRKLKEQIMLDRAAWFETATDPAGLNIDEFLTFRHPEHSHVSLLNMVTQIISDLDTDGDGTLSEDEFSTVDSKETGGNTEKKTAEKKVEFHTAIDADHDGKVTLQELLLYNDPMNPIHAKREAEELIRKADTNKDGKLSTIEVLVQAATFMASKAVNAAKNIHEEF</sequence>
<feature type="domain" description="EF-hand" evidence="6">
    <location>
        <begin position="274"/>
        <end position="309"/>
    </location>
</feature>
<feature type="domain" description="EF-hand" evidence="6">
    <location>
        <begin position="198"/>
        <end position="233"/>
    </location>
</feature>
<dbReference type="PROSITE" id="PS50222">
    <property type="entry name" value="EF_HAND_2"/>
    <property type="match status" value="3"/>
</dbReference>
<evidence type="ECO:0000256" key="5">
    <source>
        <dbReference type="SAM" id="Phobius"/>
    </source>
</evidence>
<protein>
    <recommendedName>
        <fullName evidence="6">EF-hand domain-containing protein</fullName>
    </recommendedName>
</protein>
<keyword evidence="5" id="KW-0812">Transmembrane</keyword>
<dbReference type="KEGG" id="vde:111248700"/>
<dbReference type="PANTHER" id="PTHR10827:SF98">
    <property type="entry name" value="45 KDA CALCIUM-BINDING PROTEIN"/>
    <property type="match status" value="1"/>
</dbReference>
<dbReference type="Gene3D" id="1.10.238.10">
    <property type="entry name" value="EF-hand"/>
    <property type="match status" value="2"/>
</dbReference>
<dbReference type="GO" id="GO:0005509">
    <property type="term" value="F:calcium ion binding"/>
    <property type="evidence" value="ECO:0007669"/>
    <property type="project" value="InterPro"/>
</dbReference>
<dbReference type="CTD" id="42303"/>
<dbReference type="PROSITE" id="PS00018">
    <property type="entry name" value="EF_HAND_1"/>
    <property type="match status" value="5"/>
</dbReference>
<keyword evidence="2" id="KW-0677">Repeat</keyword>
<dbReference type="InterPro" id="IPR018247">
    <property type="entry name" value="EF_Hand_1_Ca_BS"/>
</dbReference>
<keyword evidence="8" id="KW-1185">Reference proteome</keyword>
<evidence type="ECO:0000313" key="7">
    <source>
        <dbReference type="EnsemblMetazoa" id="XP_022657234"/>
    </source>
</evidence>
<evidence type="ECO:0000259" key="6">
    <source>
        <dbReference type="PROSITE" id="PS50222"/>
    </source>
</evidence>
<dbReference type="RefSeq" id="XP_022657234.1">
    <property type="nucleotide sequence ID" value="XM_022801499.1"/>
</dbReference>
<dbReference type="AlphaFoldDB" id="A0A7M7JUU0"/>
<dbReference type="Pfam" id="PF13499">
    <property type="entry name" value="EF-hand_7"/>
    <property type="match status" value="1"/>
</dbReference>